<evidence type="ECO:0000313" key="3">
    <source>
        <dbReference type="Proteomes" id="UP000266841"/>
    </source>
</evidence>
<dbReference type="EMBL" id="AGNL01002524">
    <property type="protein sequence ID" value="EJK76119.1"/>
    <property type="molecule type" value="Genomic_DNA"/>
</dbReference>
<feature type="compositionally biased region" description="Basic and acidic residues" evidence="1">
    <location>
        <begin position="38"/>
        <end position="50"/>
    </location>
</feature>
<organism evidence="2 3">
    <name type="scientific">Thalassiosira oceanica</name>
    <name type="common">Marine diatom</name>
    <dbReference type="NCBI Taxonomy" id="159749"/>
    <lineage>
        <taxon>Eukaryota</taxon>
        <taxon>Sar</taxon>
        <taxon>Stramenopiles</taxon>
        <taxon>Ochrophyta</taxon>
        <taxon>Bacillariophyta</taxon>
        <taxon>Coscinodiscophyceae</taxon>
        <taxon>Thalassiosirophycidae</taxon>
        <taxon>Thalassiosirales</taxon>
        <taxon>Thalassiosiraceae</taxon>
        <taxon>Thalassiosira</taxon>
    </lineage>
</organism>
<sequence length="367" mass="40346">MMRFFGKKKQQNQQRPIPIGAGGVHSENTISKKHTVARTRENTEPHKKTEPNLLPSPRHGKCNSNKHIIPRQVGIGEQEKQMQAPSPKGILHKQTHYGSASGSASTPAKPHQKLKFDMKDDTPTDVQARVRFMSSGSINSDPSQVHLMACAASIGSSAMSSTAEKSRDNIFDRETARLNAMGFGDVYPKSDSNPYGIDSRGSYDSGDLPLATGAGLPTDMDTGLEVQYCRGNVELASKWQQMSFSRTSPANVQDISRHPHNRVRSQEQRKPPSMHGSERSMPARSNSHSPSNASRNRALDTARADSDCDWAVNWGRSTDMPAPTKNRNHQQQFEDEVDLDADCHVTFDITGKAVAGNRRKGSDLAAF</sequence>
<accession>K0TGG8</accession>
<name>K0TGG8_THAOC</name>
<keyword evidence="3" id="KW-1185">Reference proteome</keyword>
<feature type="compositionally biased region" description="Basic residues" evidence="1">
    <location>
        <begin position="1"/>
        <end position="10"/>
    </location>
</feature>
<gene>
    <name evidence="2" type="ORF">THAOC_02135</name>
</gene>
<feature type="region of interest" description="Disordered" evidence="1">
    <location>
        <begin position="1"/>
        <end position="65"/>
    </location>
</feature>
<feature type="compositionally biased region" description="Polar residues" evidence="1">
    <location>
        <begin position="244"/>
        <end position="254"/>
    </location>
</feature>
<feature type="region of interest" description="Disordered" evidence="1">
    <location>
        <begin position="244"/>
        <end position="302"/>
    </location>
</feature>
<protein>
    <submittedName>
        <fullName evidence="2">Uncharacterized protein</fullName>
    </submittedName>
</protein>
<dbReference type="AlphaFoldDB" id="K0TGG8"/>
<reference evidence="2 3" key="1">
    <citation type="journal article" date="2012" name="Genome Biol.">
        <title>Genome and low-iron response of an oceanic diatom adapted to chronic iron limitation.</title>
        <authorList>
            <person name="Lommer M."/>
            <person name="Specht M."/>
            <person name="Roy A.S."/>
            <person name="Kraemer L."/>
            <person name="Andreson R."/>
            <person name="Gutowska M.A."/>
            <person name="Wolf J."/>
            <person name="Bergner S.V."/>
            <person name="Schilhabel M.B."/>
            <person name="Klostermeier U.C."/>
            <person name="Beiko R.G."/>
            <person name="Rosenstiel P."/>
            <person name="Hippler M."/>
            <person name="Laroche J."/>
        </authorList>
    </citation>
    <scope>NUCLEOTIDE SEQUENCE [LARGE SCALE GENOMIC DNA]</scope>
    <source>
        <strain evidence="2 3">CCMP1005</strain>
    </source>
</reference>
<evidence type="ECO:0000256" key="1">
    <source>
        <dbReference type="SAM" id="MobiDB-lite"/>
    </source>
</evidence>
<comment type="caution">
    <text evidence="2">The sequence shown here is derived from an EMBL/GenBank/DDBJ whole genome shotgun (WGS) entry which is preliminary data.</text>
</comment>
<feature type="compositionally biased region" description="Polar residues" evidence="1">
    <location>
        <begin position="283"/>
        <end position="295"/>
    </location>
</feature>
<evidence type="ECO:0000313" key="2">
    <source>
        <dbReference type="EMBL" id="EJK76119.1"/>
    </source>
</evidence>
<proteinExistence type="predicted"/>
<dbReference type="Proteomes" id="UP000266841">
    <property type="component" value="Unassembled WGS sequence"/>
</dbReference>